<dbReference type="STRING" id="436010.A0A165Z2V4"/>
<feature type="domain" description="Nephrocystin 3-like N-terminal" evidence="2">
    <location>
        <begin position="21"/>
        <end position="122"/>
    </location>
</feature>
<evidence type="ECO:0000313" key="3">
    <source>
        <dbReference type="EMBL" id="KZP10173.1"/>
    </source>
</evidence>
<feature type="non-terminal residue" evidence="3">
    <location>
        <position position="1"/>
    </location>
</feature>
<proteinExistence type="predicted"/>
<dbReference type="InterPro" id="IPR027417">
    <property type="entry name" value="P-loop_NTPase"/>
</dbReference>
<dbReference type="Proteomes" id="UP000076532">
    <property type="component" value="Unassembled WGS sequence"/>
</dbReference>
<organism evidence="3 4">
    <name type="scientific">Athelia psychrophila</name>
    <dbReference type="NCBI Taxonomy" id="1759441"/>
    <lineage>
        <taxon>Eukaryota</taxon>
        <taxon>Fungi</taxon>
        <taxon>Dikarya</taxon>
        <taxon>Basidiomycota</taxon>
        <taxon>Agaricomycotina</taxon>
        <taxon>Agaricomycetes</taxon>
        <taxon>Agaricomycetidae</taxon>
        <taxon>Atheliales</taxon>
        <taxon>Atheliaceae</taxon>
        <taxon>Athelia</taxon>
    </lineage>
</organism>
<gene>
    <name evidence="3" type="ORF">FIBSPDRAFT_758790</name>
</gene>
<dbReference type="SUPFAM" id="SSF52540">
    <property type="entry name" value="P-loop containing nucleoside triphosphate hydrolases"/>
    <property type="match status" value="1"/>
</dbReference>
<evidence type="ECO:0000313" key="4">
    <source>
        <dbReference type="Proteomes" id="UP000076532"/>
    </source>
</evidence>
<keyword evidence="4" id="KW-1185">Reference proteome</keyword>
<evidence type="ECO:0000256" key="1">
    <source>
        <dbReference type="ARBA" id="ARBA00022737"/>
    </source>
</evidence>
<name>A0A165Z2V4_9AGAM</name>
<reference evidence="3 4" key="1">
    <citation type="journal article" date="2016" name="Mol. Biol. Evol.">
        <title>Comparative Genomics of Early-Diverging Mushroom-Forming Fungi Provides Insights into the Origins of Lignocellulose Decay Capabilities.</title>
        <authorList>
            <person name="Nagy L.G."/>
            <person name="Riley R."/>
            <person name="Tritt A."/>
            <person name="Adam C."/>
            <person name="Daum C."/>
            <person name="Floudas D."/>
            <person name="Sun H."/>
            <person name="Yadav J.S."/>
            <person name="Pangilinan J."/>
            <person name="Larsson K.H."/>
            <person name="Matsuura K."/>
            <person name="Barry K."/>
            <person name="Labutti K."/>
            <person name="Kuo R."/>
            <person name="Ohm R.A."/>
            <person name="Bhattacharya S.S."/>
            <person name="Shirouzu T."/>
            <person name="Yoshinaga Y."/>
            <person name="Martin F.M."/>
            <person name="Grigoriev I.V."/>
            <person name="Hibbett D.S."/>
        </authorList>
    </citation>
    <scope>NUCLEOTIDE SEQUENCE [LARGE SCALE GENOMIC DNA]</scope>
    <source>
        <strain evidence="3 4">CBS 109695</strain>
    </source>
</reference>
<dbReference type="OrthoDB" id="3269932at2759"/>
<keyword evidence="1" id="KW-0677">Repeat</keyword>
<protein>
    <recommendedName>
        <fullName evidence="2">Nephrocystin 3-like N-terminal domain-containing protein</fullName>
    </recommendedName>
</protein>
<evidence type="ECO:0000259" key="2">
    <source>
        <dbReference type="Pfam" id="PF24883"/>
    </source>
</evidence>
<dbReference type="AlphaFoldDB" id="A0A165Z2V4"/>
<dbReference type="Pfam" id="PF24883">
    <property type="entry name" value="NPHP3_N"/>
    <property type="match status" value="1"/>
</dbReference>
<dbReference type="EMBL" id="KV417685">
    <property type="protein sequence ID" value="KZP10173.1"/>
    <property type="molecule type" value="Genomic_DNA"/>
</dbReference>
<sequence length="125" mass="13674">QCLEGTRERILQCLLDDLTAPASATNVLWLYGMAGSSKSTIATMIAEHLRKCGQHGAFLFFDRNSPAQSGPDGVIHTLAHQLALSNDVLRDVICEAIERDPHITTTPITSQFNDLILTPLQSSDR</sequence>
<dbReference type="InterPro" id="IPR056884">
    <property type="entry name" value="NPHP3-like_N"/>
</dbReference>
<accession>A0A165Z2V4</accession>
<dbReference type="Gene3D" id="3.40.50.300">
    <property type="entry name" value="P-loop containing nucleotide triphosphate hydrolases"/>
    <property type="match status" value="1"/>
</dbReference>